<evidence type="ECO:0000259" key="8">
    <source>
        <dbReference type="Pfam" id="PF00266"/>
    </source>
</evidence>
<dbReference type="NCBIfam" id="TIGR01977">
    <property type="entry name" value="am_tr_V_EF2568"/>
    <property type="match status" value="1"/>
</dbReference>
<proteinExistence type="inferred from homology"/>
<dbReference type="InterPro" id="IPR015421">
    <property type="entry name" value="PyrdxlP-dep_Trfase_major"/>
</dbReference>
<dbReference type="GO" id="GO:0031071">
    <property type="term" value="F:cysteine desulfurase activity"/>
    <property type="evidence" value="ECO:0007669"/>
    <property type="project" value="UniProtKB-EC"/>
</dbReference>
<keyword evidence="4" id="KW-0808">Transferase</keyword>
<dbReference type="InterPro" id="IPR015422">
    <property type="entry name" value="PyrdxlP-dep_Trfase_small"/>
</dbReference>
<dbReference type="InterPro" id="IPR010970">
    <property type="entry name" value="Cys_dSase_SufS"/>
</dbReference>
<dbReference type="EC" id="2.8.1.7" evidence="3"/>
<accession>A0A263BS94</accession>
<evidence type="ECO:0000256" key="4">
    <source>
        <dbReference type="ARBA" id="ARBA00022679"/>
    </source>
</evidence>
<evidence type="ECO:0000256" key="7">
    <source>
        <dbReference type="RuleBase" id="RU004504"/>
    </source>
</evidence>
<dbReference type="Pfam" id="PF00266">
    <property type="entry name" value="Aminotran_5"/>
    <property type="match status" value="1"/>
</dbReference>
<dbReference type="GO" id="GO:0030170">
    <property type="term" value="F:pyridoxal phosphate binding"/>
    <property type="evidence" value="ECO:0007669"/>
    <property type="project" value="InterPro"/>
</dbReference>
<evidence type="ECO:0000256" key="3">
    <source>
        <dbReference type="ARBA" id="ARBA00012239"/>
    </source>
</evidence>
<dbReference type="GO" id="GO:0006534">
    <property type="term" value="P:cysteine metabolic process"/>
    <property type="evidence" value="ECO:0007669"/>
    <property type="project" value="InterPro"/>
</dbReference>
<comment type="similarity">
    <text evidence="2">Belongs to the class-V pyridoxal-phosphate-dependent aminotransferase family. Csd subfamily.</text>
</comment>
<evidence type="ECO:0000256" key="6">
    <source>
        <dbReference type="ARBA" id="ARBA00050776"/>
    </source>
</evidence>
<organism evidence="9 10">
    <name type="scientific">Lottiidibacillus patelloidae</name>
    <dbReference type="NCBI Taxonomy" id="2670334"/>
    <lineage>
        <taxon>Bacteria</taxon>
        <taxon>Bacillati</taxon>
        <taxon>Bacillota</taxon>
        <taxon>Bacilli</taxon>
        <taxon>Bacillales</taxon>
        <taxon>Bacillaceae</taxon>
        <taxon>Lottiidibacillus</taxon>
    </lineage>
</organism>
<dbReference type="Gene3D" id="3.40.640.10">
    <property type="entry name" value="Type I PLP-dependent aspartate aminotransferase-like (Major domain)"/>
    <property type="match status" value="1"/>
</dbReference>
<dbReference type="InterPro" id="IPR010969">
    <property type="entry name" value="Cys_dSase-rel_unknwn_funct"/>
</dbReference>
<dbReference type="InterPro" id="IPR016454">
    <property type="entry name" value="Cysteine_dSase"/>
</dbReference>
<dbReference type="PANTHER" id="PTHR43586:SF4">
    <property type="entry name" value="ISOPENICILLIN N EPIMERASE"/>
    <property type="match status" value="1"/>
</dbReference>
<gene>
    <name evidence="9" type="ORF">CIB95_10110</name>
</gene>
<evidence type="ECO:0000256" key="1">
    <source>
        <dbReference type="ARBA" id="ARBA00001933"/>
    </source>
</evidence>
<sequence length="384" mass="41917">MIYFDQAASTFPKPKSVIEAITHTLTNYSANPGRGNHKYARQTAAVIDEARKKVANFFGMKEVEKVIFYANATMALNQAIKGFPFQQGDHVVATSYEHNAVRRPLEYMKKENGITITYVSPNESGLISEKEIKKAINHRTKCIVVTHGSNVTGAITPLKKISELAKRNNLVLIVDASQTAGVLPIDVNEMKIDFLAFTGHKGLLGPQGTGGLLINSDISLTPLIHGGTGNFAELDDQPSILPKRYESGTLNSAGIAGLSAGIRYVDEKGLVNIFEHEWNLTEYCLKKLSNIKDIEIYGPPIEEIRLAVIPFTLNGVDSQEIAIILDQHYNIAVRAGKQCAPLTHEAIGTASSGVVRVSFGISNTIEEIDTFIEAIIEIRDGLLT</sequence>
<evidence type="ECO:0000313" key="10">
    <source>
        <dbReference type="Proteomes" id="UP000217083"/>
    </source>
</evidence>
<keyword evidence="5" id="KW-0663">Pyridoxal phosphate</keyword>
<dbReference type="PANTHER" id="PTHR43586">
    <property type="entry name" value="CYSTEINE DESULFURASE"/>
    <property type="match status" value="1"/>
</dbReference>
<evidence type="ECO:0000256" key="5">
    <source>
        <dbReference type="ARBA" id="ARBA00022898"/>
    </source>
</evidence>
<comment type="cofactor">
    <cofactor evidence="1 7">
        <name>pyridoxal 5'-phosphate</name>
        <dbReference type="ChEBI" id="CHEBI:597326"/>
    </cofactor>
</comment>
<dbReference type="SUPFAM" id="SSF53383">
    <property type="entry name" value="PLP-dependent transferases"/>
    <property type="match status" value="1"/>
</dbReference>
<dbReference type="EMBL" id="NPIA01000005">
    <property type="protein sequence ID" value="OZM56574.1"/>
    <property type="molecule type" value="Genomic_DNA"/>
</dbReference>
<dbReference type="PROSITE" id="PS00595">
    <property type="entry name" value="AA_TRANSFER_CLASS_5"/>
    <property type="match status" value="1"/>
</dbReference>
<dbReference type="Proteomes" id="UP000217083">
    <property type="component" value="Unassembled WGS sequence"/>
</dbReference>
<protein>
    <recommendedName>
        <fullName evidence="3">cysteine desulfurase</fullName>
        <ecNumber evidence="3">2.8.1.7</ecNumber>
    </recommendedName>
</protein>
<dbReference type="InterPro" id="IPR015424">
    <property type="entry name" value="PyrdxlP-dep_Trfase"/>
</dbReference>
<evidence type="ECO:0000313" key="9">
    <source>
        <dbReference type="EMBL" id="OZM56574.1"/>
    </source>
</evidence>
<keyword evidence="10" id="KW-1185">Reference proteome</keyword>
<dbReference type="CDD" id="cd06453">
    <property type="entry name" value="SufS_like"/>
    <property type="match status" value="1"/>
</dbReference>
<dbReference type="Gene3D" id="3.90.1150.10">
    <property type="entry name" value="Aspartate Aminotransferase, domain 1"/>
    <property type="match status" value="1"/>
</dbReference>
<reference evidence="9 10" key="2">
    <citation type="submission" date="2017-09" db="EMBL/GenBank/DDBJ databases">
        <title>Bacillus patelloidae sp. nov., isolated from the intestinal tract of a marine limpet.</title>
        <authorList>
            <person name="Liu R."/>
            <person name="Dong C."/>
            <person name="Shao Z."/>
        </authorList>
    </citation>
    <scope>NUCLEOTIDE SEQUENCE [LARGE SCALE GENOMIC DNA]</scope>
    <source>
        <strain evidence="9 10">SA5d-4</strain>
    </source>
</reference>
<dbReference type="InterPro" id="IPR000192">
    <property type="entry name" value="Aminotrans_V_dom"/>
</dbReference>
<dbReference type="PIRSF" id="PIRSF005572">
    <property type="entry name" value="NifS"/>
    <property type="match status" value="1"/>
</dbReference>
<feature type="domain" description="Aminotransferase class V" evidence="8">
    <location>
        <begin position="2"/>
        <end position="371"/>
    </location>
</feature>
<name>A0A263BS94_9BACI</name>
<evidence type="ECO:0000256" key="2">
    <source>
        <dbReference type="ARBA" id="ARBA00010447"/>
    </source>
</evidence>
<comment type="caution">
    <text evidence="9">The sequence shown here is derived from an EMBL/GenBank/DDBJ whole genome shotgun (WGS) entry which is preliminary data.</text>
</comment>
<dbReference type="AlphaFoldDB" id="A0A263BS94"/>
<comment type="catalytic activity">
    <reaction evidence="6">
        <text>(sulfur carrier)-H + L-cysteine = (sulfur carrier)-SH + L-alanine</text>
        <dbReference type="Rhea" id="RHEA:43892"/>
        <dbReference type="Rhea" id="RHEA-COMP:14737"/>
        <dbReference type="Rhea" id="RHEA-COMP:14739"/>
        <dbReference type="ChEBI" id="CHEBI:29917"/>
        <dbReference type="ChEBI" id="CHEBI:35235"/>
        <dbReference type="ChEBI" id="CHEBI:57972"/>
        <dbReference type="ChEBI" id="CHEBI:64428"/>
        <dbReference type="EC" id="2.8.1.7"/>
    </reaction>
</comment>
<dbReference type="RefSeq" id="WP_094924806.1">
    <property type="nucleotide sequence ID" value="NZ_NPIA01000005.1"/>
</dbReference>
<reference evidence="10" key="1">
    <citation type="submission" date="2017-08" db="EMBL/GenBank/DDBJ databases">
        <authorList>
            <person name="Huang Z."/>
        </authorList>
    </citation>
    <scope>NUCLEOTIDE SEQUENCE [LARGE SCALE GENOMIC DNA]</scope>
    <source>
        <strain evidence="10">SA5d-4</strain>
    </source>
</reference>
<dbReference type="InterPro" id="IPR020578">
    <property type="entry name" value="Aminotrans_V_PyrdxlP_BS"/>
</dbReference>